<comment type="similarity">
    <text evidence="2 16">Belongs to the cation transport ATPase (P-type) (TC 3.A.3) family. Type IV subfamily.</text>
</comment>
<dbReference type="Gene3D" id="3.40.50.1000">
    <property type="entry name" value="HAD superfamily/HAD-like"/>
    <property type="match status" value="1"/>
</dbReference>
<dbReference type="InterPro" id="IPR018303">
    <property type="entry name" value="ATPase_P-typ_P_site"/>
</dbReference>
<dbReference type="GO" id="GO:0007124">
    <property type="term" value="P:pseudohyphal growth"/>
    <property type="evidence" value="ECO:0007669"/>
    <property type="project" value="EnsemblFungi"/>
</dbReference>
<evidence type="ECO:0000256" key="13">
    <source>
        <dbReference type="PIRSR" id="PIRSR606539-1"/>
    </source>
</evidence>
<keyword evidence="10 16" id="KW-0472">Membrane</keyword>
<feature type="transmembrane region" description="Helical" evidence="16">
    <location>
        <begin position="1470"/>
        <end position="1491"/>
    </location>
</feature>
<keyword evidence="21" id="KW-1185">Reference proteome</keyword>
<feature type="region of interest" description="Disordered" evidence="17">
    <location>
        <begin position="50"/>
        <end position="72"/>
    </location>
</feature>
<dbReference type="Pfam" id="PF16212">
    <property type="entry name" value="PhoLip_ATPase_C"/>
    <property type="match status" value="1"/>
</dbReference>
<feature type="transmembrane region" description="Helical" evidence="16">
    <location>
        <begin position="1503"/>
        <end position="1519"/>
    </location>
</feature>
<feature type="binding site" evidence="14">
    <location>
        <position position="950"/>
    </location>
    <ligand>
        <name>ATP</name>
        <dbReference type="ChEBI" id="CHEBI:30616"/>
    </ligand>
</feature>
<feature type="compositionally biased region" description="Basic residues" evidence="17">
    <location>
        <begin position="767"/>
        <end position="776"/>
    </location>
</feature>
<dbReference type="STRING" id="322104.A3LTJ2"/>
<evidence type="ECO:0000259" key="18">
    <source>
        <dbReference type="Pfam" id="PF16209"/>
    </source>
</evidence>
<dbReference type="KEGG" id="pic:PICST_67560"/>
<feature type="active site" description="4-aspartylphosphate intermediate" evidence="13">
    <location>
        <position position="718"/>
    </location>
</feature>
<dbReference type="InterPro" id="IPR044492">
    <property type="entry name" value="P_typ_ATPase_HD_dom"/>
</dbReference>
<sequence length="1776" mass="200662">MAICAWFFFQPDTFGPDSSLINHKKSLHNFSQRLFIRILVTEKITQLLRMSLPPETPQEQPSSTSQTRRKRGLSLRSQLFSKAISGQNQPSQSSEHSRNPFRVKFDITEPSDSNENADGQANSANGSYLRTDNPSLGTNDNTSYQIELNTLHPDTASIPQININAPSPDSRSEDANLHVPYGHLNDSTLIRSTTHLTVDSNRSDASSSSFLAKRKRTSQRRYGTKNRLVKNLIRLKDNILGNKTLPSTERGRVIPITTNFNEINSYFQDQYYNEHTKCLIDERSDEPYEKNIVTSSKYTVYSFLPKQLRAQFSKIANCYFMVVAIMQMIPTWSTTGQYTTIIPLMIFMSISIAREGFDDWKRHGHDKEENNKKTKVIKEDENLSNFDTHSITTILTETISVSNNNILSPHGSRAASPSNNVSSNSSLSDPEPQNETNTNYTNLELMKQYNLKEYATKWKHIKVGDIIKVSENEAFPADVMLLATSDTDNQEAFIETMDLDGETNLKSKCPHAEICKKFSNVTGLKNTKMLITVEDPNIDLYNFEGSFEVNDKVFALGPDNVVYRGSVLRNTKSVLGLVIFTGEETKIRMNNIKNPRTKAPKLQRNINYIVIFMVFVVISLSAFSTMVQRLLYERNRDKAWYLFDSDAGVASTLMGFIIMYNTLIPLSLYVTMEIIKVMQLLFLQYDIDMYHVESNTPADAKTATILEELGQVSYIFSDKTGTLTDNQMIFRKFSVCGASWLHDLDLMLNEKEDPNKVAPLVPMPRTSMHHSPRQSGRKVGPDYQPRTSTTSIARESLELSLVRSNVTWKSSAQPNKTQDMSSSLKLIKYIQSHPHTIFSRKAKMFLLSIALCNTCLPRKDNTSKNSSVLTLDDIDGVQQQELRAKRNVEDSSISYQAASPDELALVQASKDLGFVVLDRQNNVLTIKTYPEGFQKEPKFEEYQVLEVIEFSSSRKRMSTVVRFPDGRICLICKGADNVILEKLKYADMAKEKAKEISLNTTERKTQQADIVLSNRFSSELESRKSIGSIGQRLSLSGGDRITSTIDNTLSNAEDEMADIALKARKSLHVHQAKKYSMDQASFTNVDPPSPVLNSSGTSGSNSQIPNDRLLLNDEYLVEKTLEHIEEFSTEGLRTLMYSYRWLDKNEYEAWSQEYSLARTALKDRARKVEEVGAKIEHKFELLGATAIEDKLQEGVSDTIDKLRRAGIKMWMLTGDKRETAINIGYSCRLIKDYSTVVILSHDEGIDTIMDRITSASQEIQAGRVAHCVLVIDGGTLAEIENDSALLTLFLDLCIQVDSTICCRASPSQKANMVSAVRKLNNRAVTLAIGDGANDIAMIQSADIGIGITGKEGLQAARSADYAIAQFRFLLKLLLVNGRYNYIRTSKFVLCTFYKELLFYLTQCVYQRNTLFSGSSMYESWSLSMFNTLFTSLPVICIGMFDKDLRPSTLIAVPELYAKGRLYQAFNLKIFVSWMFLAAIQSVGISFMAYYVWGFTALRDNTTFPLGSLVFAALVVIINAKCEFIEMQNRQWLAFAAFFISVGGYALWNWLIMMLYRTKDSPIYFVAYGLLTWGRDQSWWATLLALITVPLFADILFKVFKFMFKPADDELFRLFEKDIDMRRFFEQHSYKELYQGWTFSKQPSTLFAKLKNVAKGVLGKPAIQQELEAFDNGSEHQSAYNRKRAGTNPLPSELPPGGEGIAIVGNDFEQPGRVEDGYEILPSGKRVKIVAKGVSWGSRFRRNGSSAENEDVDAIIDSRLNDLRKEEEGQVGDRSPK</sequence>
<keyword evidence="6 14" id="KW-0067">ATP-binding</keyword>
<dbReference type="Pfam" id="PF16209">
    <property type="entry name" value="PhoLip_ATPase_N"/>
    <property type="match status" value="1"/>
</dbReference>
<evidence type="ECO:0000256" key="8">
    <source>
        <dbReference type="ARBA" id="ARBA00022967"/>
    </source>
</evidence>
<dbReference type="SUPFAM" id="SSF56784">
    <property type="entry name" value="HAD-like"/>
    <property type="match status" value="1"/>
</dbReference>
<evidence type="ECO:0000256" key="4">
    <source>
        <dbReference type="ARBA" id="ARBA00022723"/>
    </source>
</evidence>
<dbReference type="GO" id="GO:0005524">
    <property type="term" value="F:ATP binding"/>
    <property type="evidence" value="ECO:0007669"/>
    <property type="project" value="UniProtKB-UniRule"/>
</dbReference>
<feature type="binding site" evidence="14">
    <location>
        <position position="719"/>
    </location>
    <ligand>
        <name>ATP</name>
        <dbReference type="ChEBI" id="CHEBI:30616"/>
    </ligand>
</feature>
<dbReference type="InterPro" id="IPR023299">
    <property type="entry name" value="ATPase_P-typ_cyto_dom_N"/>
</dbReference>
<feature type="binding site" evidence="14">
    <location>
        <position position="1133"/>
    </location>
    <ligand>
        <name>ATP</name>
        <dbReference type="ChEBI" id="CHEBI:30616"/>
    </ligand>
</feature>
<name>A3LTJ2_PICST</name>
<feature type="binding site" evidence="15">
    <location>
        <position position="718"/>
    </location>
    <ligand>
        <name>Mg(2+)</name>
        <dbReference type="ChEBI" id="CHEBI:18420"/>
    </ligand>
</feature>
<dbReference type="InterPro" id="IPR023298">
    <property type="entry name" value="ATPase_P-typ_TM_dom_sf"/>
</dbReference>
<evidence type="ECO:0000256" key="2">
    <source>
        <dbReference type="ARBA" id="ARBA00008109"/>
    </source>
</evidence>
<dbReference type="GO" id="GO:0030140">
    <property type="term" value="C:trans-Golgi network transport vesicle"/>
    <property type="evidence" value="ECO:0007669"/>
    <property type="project" value="EnsemblFungi"/>
</dbReference>
<keyword evidence="5 14" id="KW-0547">Nucleotide-binding</keyword>
<dbReference type="InterPro" id="IPR008250">
    <property type="entry name" value="ATPase_P-typ_transduc_dom_A_sf"/>
</dbReference>
<dbReference type="NCBIfam" id="TIGR01652">
    <property type="entry name" value="ATPase-Plipid"/>
    <property type="match status" value="1"/>
</dbReference>
<dbReference type="GO" id="GO:0090555">
    <property type="term" value="F:phosphatidylethanolamine flippase activity"/>
    <property type="evidence" value="ECO:0007669"/>
    <property type="project" value="EnsemblFungi"/>
</dbReference>
<dbReference type="FunCoup" id="A3LTJ2">
    <property type="interactions" value="32"/>
</dbReference>
<evidence type="ECO:0000259" key="19">
    <source>
        <dbReference type="Pfam" id="PF16212"/>
    </source>
</evidence>
<dbReference type="GeneID" id="4838464"/>
<comment type="catalytic activity">
    <reaction evidence="12">
        <text>a 1,2-diacyl-sn-glycero-3-phosphoethanolamine(out) + ATP + H2O = a 1,2-diacyl-sn-glycero-3-phosphoethanolamine(in) + ADP + phosphate + H(+)</text>
        <dbReference type="Rhea" id="RHEA:66132"/>
        <dbReference type="ChEBI" id="CHEBI:15377"/>
        <dbReference type="ChEBI" id="CHEBI:15378"/>
        <dbReference type="ChEBI" id="CHEBI:30616"/>
        <dbReference type="ChEBI" id="CHEBI:43474"/>
        <dbReference type="ChEBI" id="CHEBI:64612"/>
        <dbReference type="ChEBI" id="CHEBI:456216"/>
    </reaction>
    <physiologicalReaction direction="left-to-right" evidence="12">
        <dbReference type="Rhea" id="RHEA:66133"/>
    </physiologicalReaction>
</comment>
<evidence type="ECO:0000256" key="17">
    <source>
        <dbReference type="SAM" id="MobiDB-lite"/>
    </source>
</evidence>
<dbReference type="InterPro" id="IPR036412">
    <property type="entry name" value="HAD-like_sf"/>
</dbReference>
<dbReference type="EMBL" id="CP000498">
    <property type="protein sequence ID" value="ABN66077.2"/>
    <property type="molecule type" value="Genomic_DNA"/>
</dbReference>
<dbReference type="SUPFAM" id="SSF81653">
    <property type="entry name" value="Calcium ATPase, transduction domain A"/>
    <property type="match status" value="1"/>
</dbReference>
<dbReference type="SUPFAM" id="SSF81660">
    <property type="entry name" value="Metal cation-transporting ATPase, ATP-binding domain N"/>
    <property type="match status" value="1"/>
</dbReference>
<evidence type="ECO:0000256" key="12">
    <source>
        <dbReference type="ARBA" id="ARBA00049128"/>
    </source>
</evidence>
<feature type="region of interest" description="Disordered" evidence="17">
    <location>
        <begin position="1079"/>
        <end position="1104"/>
    </location>
</feature>
<dbReference type="InterPro" id="IPR032630">
    <property type="entry name" value="P_typ_ATPase_c"/>
</dbReference>
<dbReference type="GO" id="GO:0140346">
    <property type="term" value="F:phosphatidylserine flippase activity"/>
    <property type="evidence" value="ECO:0007669"/>
    <property type="project" value="EnsemblFungi"/>
</dbReference>
<keyword evidence="7 15" id="KW-0460">Magnesium</keyword>
<feature type="binding site" evidence="14">
    <location>
        <position position="973"/>
    </location>
    <ligand>
        <name>ATP</name>
        <dbReference type="ChEBI" id="CHEBI:30616"/>
    </ligand>
</feature>
<feature type="binding site" evidence="14">
    <location>
        <position position="720"/>
    </location>
    <ligand>
        <name>ATP</name>
        <dbReference type="ChEBI" id="CHEBI:30616"/>
    </ligand>
</feature>
<evidence type="ECO:0000313" key="20">
    <source>
        <dbReference type="EMBL" id="ABN66077.2"/>
    </source>
</evidence>
<comment type="subcellular location">
    <subcellularLocation>
        <location evidence="1 16">Membrane</location>
        <topology evidence="1 16">Multi-pass membrane protein</topology>
    </subcellularLocation>
</comment>
<dbReference type="SFLD" id="SFLDG00002">
    <property type="entry name" value="C1.7:_P-type_atpase_like"/>
    <property type="match status" value="1"/>
</dbReference>
<dbReference type="OMA" id="VSENEMF"/>
<feature type="binding site" evidence="14">
    <location>
        <position position="1334"/>
    </location>
    <ligand>
        <name>ATP</name>
        <dbReference type="ChEBI" id="CHEBI:30616"/>
    </ligand>
</feature>
<comment type="cofactor">
    <cofactor evidence="15">
        <name>Mg(2+)</name>
        <dbReference type="ChEBI" id="CHEBI:18420"/>
    </cofactor>
</comment>
<dbReference type="PANTHER" id="PTHR24092">
    <property type="entry name" value="PROBABLE PHOSPHOLIPID-TRANSPORTING ATPASE"/>
    <property type="match status" value="1"/>
</dbReference>
<feature type="compositionally biased region" description="Polar residues" evidence="17">
    <location>
        <begin position="110"/>
        <end position="137"/>
    </location>
</feature>
<feature type="binding site" evidence="14">
    <location>
        <position position="1213"/>
    </location>
    <ligand>
        <name>ATP</name>
        <dbReference type="ChEBI" id="CHEBI:30616"/>
    </ligand>
</feature>
<feature type="compositionally biased region" description="Low complexity" evidence="17">
    <location>
        <begin position="416"/>
        <end position="440"/>
    </location>
</feature>
<evidence type="ECO:0000256" key="15">
    <source>
        <dbReference type="PIRSR" id="PIRSR606539-3"/>
    </source>
</evidence>
<gene>
    <name evidence="20" type="primary">DNF3</name>
    <name evidence="20" type="ORF">PICST_67560</name>
</gene>
<feature type="compositionally biased region" description="Polar residues" evidence="17">
    <location>
        <begin position="57"/>
        <end position="66"/>
    </location>
</feature>
<dbReference type="FunFam" id="3.40.50.1000:FF:000172">
    <property type="entry name" value="Phospholipid-transporting ATPase"/>
    <property type="match status" value="1"/>
</dbReference>
<organism evidence="20 21">
    <name type="scientific">Scheffersomyces stipitis (strain ATCC 58785 / CBS 6054 / NBRC 10063 / NRRL Y-11545)</name>
    <name type="common">Yeast</name>
    <name type="synonym">Pichia stipitis</name>
    <dbReference type="NCBI Taxonomy" id="322104"/>
    <lineage>
        <taxon>Eukaryota</taxon>
        <taxon>Fungi</taxon>
        <taxon>Dikarya</taxon>
        <taxon>Ascomycota</taxon>
        <taxon>Saccharomycotina</taxon>
        <taxon>Pichiomycetes</taxon>
        <taxon>Debaryomycetaceae</taxon>
        <taxon>Scheffersomyces</taxon>
    </lineage>
</organism>
<evidence type="ECO:0000256" key="16">
    <source>
        <dbReference type="RuleBase" id="RU362033"/>
    </source>
</evidence>
<dbReference type="SUPFAM" id="SSF81665">
    <property type="entry name" value="Calcium ATPase, transmembrane domain M"/>
    <property type="match status" value="1"/>
</dbReference>
<feature type="region of interest" description="Disordered" evidence="17">
    <location>
        <begin position="408"/>
        <end position="440"/>
    </location>
</feature>
<keyword evidence="20" id="KW-0378">Hydrolase</keyword>
<dbReference type="Pfam" id="PF13246">
    <property type="entry name" value="Cation_ATPase"/>
    <property type="match status" value="1"/>
</dbReference>
<dbReference type="InterPro" id="IPR001757">
    <property type="entry name" value="P_typ_ATPase"/>
</dbReference>
<dbReference type="PRINTS" id="PR00119">
    <property type="entry name" value="CATATPASE"/>
</dbReference>
<dbReference type="NCBIfam" id="TIGR01494">
    <property type="entry name" value="ATPase_P-type"/>
    <property type="match status" value="2"/>
</dbReference>
<evidence type="ECO:0000256" key="7">
    <source>
        <dbReference type="ARBA" id="ARBA00022842"/>
    </source>
</evidence>
<keyword evidence="9 16" id="KW-1133">Transmembrane helix</keyword>
<feature type="binding site" evidence="14">
    <location>
        <position position="1309"/>
    </location>
    <ligand>
        <name>ATP</name>
        <dbReference type="ChEBI" id="CHEBI:30616"/>
    </ligand>
</feature>
<feature type="binding site" evidence="14">
    <location>
        <position position="1303"/>
    </location>
    <ligand>
        <name>ATP</name>
        <dbReference type="ChEBI" id="CHEBI:30616"/>
    </ligand>
</feature>
<dbReference type="Gene3D" id="2.70.150.10">
    <property type="entry name" value="Calcium-transporting ATPase, cytoplasmic transduction domain A"/>
    <property type="match status" value="1"/>
</dbReference>
<feature type="domain" description="P-type ATPase C-terminal" evidence="19">
    <location>
        <begin position="1356"/>
        <end position="1605"/>
    </location>
</feature>
<feature type="domain" description="P-type ATPase N-terminal" evidence="18">
    <location>
        <begin position="284"/>
        <end position="341"/>
    </location>
</feature>
<dbReference type="GO" id="GO:0006892">
    <property type="term" value="P:post-Golgi vesicle-mediated transport"/>
    <property type="evidence" value="ECO:0007669"/>
    <property type="project" value="TreeGrafter"/>
</dbReference>
<dbReference type="GO" id="GO:0000287">
    <property type="term" value="F:magnesium ion binding"/>
    <property type="evidence" value="ECO:0007669"/>
    <property type="project" value="UniProtKB-UniRule"/>
</dbReference>
<dbReference type="Proteomes" id="UP000002258">
    <property type="component" value="Chromosome 4"/>
</dbReference>
<feature type="region of interest" description="Disordered" evidence="17">
    <location>
        <begin position="106"/>
        <end position="137"/>
    </location>
</feature>
<feature type="transmembrane region" description="Helical" evidence="16">
    <location>
        <begin position="1531"/>
        <end position="1556"/>
    </location>
</feature>
<dbReference type="eggNOG" id="KOG0206">
    <property type="taxonomic scope" value="Eukaryota"/>
</dbReference>
<feature type="binding site" evidence="14">
    <location>
        <position position="1215"/>
    </location>
    <ligand>
        <name>ATP</name>
        <dbReference type="ChEBI" id="CHEBI:30616"/>
    </ligand>
</feature>
<accession>A3LTJ2</accession>
<evidence type="ECO:0000256" key="11">
    <source>
        <dbReference type="ARBA" id="ARBA00034036"/>
    </source>
</evidence>
<feature type="transmembrane region" description="Helical" evidence="16">
    <location>
        <begin position="606"/>
        <end position="627"/>
    </location>
</feature>
<dbReference type="Gene3D" id="3.40.1110.10">
    <property type="entry name" value="Calcium-transporting ATPase, cytoplasmic domain N"/>
    <property type="match status" value="1"/>
</dbReference>
<dbReference type="InterPro" id="IPR023214">
    <property type="entry name" value="HAD_sf"/>
</dbReference>
<dbReference type="GO" id="GO:0005802">
    <property type="term" value="C:trans-Golgi network"/>
    <property type="evidence" value="ECO:0007669"/>
    <property type="project" value="EnsemblFungi"/>
</dbReference>
<feature type="binding site" evidence="15">
    <location>
        <position position="1334"/>
    </location>
    <ligand>
        <name>Mg(2+)</name>
        <dbReference type="ChEBI" id="CHEBI:18420"/>
    </ligand>
</feature>
<comment type="catalytic activity">
    <reaction evidence="11 16">
        <text>ATP + H2O + phospholipidSide 1 = ADP + phosphate + phospholipidSide 2.</text>
        <dbReference type="EC" id="7.6.2.1"/>
    </reaction>
</comment>
<feature type="binding site" evidence="15">
    <location>
        <position position="1330"/>
    </location>
    <ligand>
        <name>Mg(2+)</name>
        <dbReference type="ChEBI" id="CHEBI:18420"/>
    </ligand>
</feature>
<dbReference type="GO" id="GO:0032456">
    <property type="term" value="P:endocytic recycling"/>
    <property type="evidence" value="ECO:0007669"/>
    <property type="project" value="TreeGrafter"/>
</dbReference>
<evidence type="ECO:0000256" key="6">
    <source>
        <dbReference type="ARBA" id="ARBA00022840"/>
    </source>
</evidence>
<feature type="binding site" evidence="14">
    <location>
        <position position="902"/>
    </location>
    <ligand>
        <name>ATP</name>
        <dbReference type="ChEBI" id="CHEBI:30616"/>
    </ligand>
</feature>
<dbReference type="HOGENOM" id="CLU_000846_5_3_1"/>
<dbReference type="OrthoDB" id="377733at2759"/>
<dbReference type="InParanoid" id="A3LTJ2"/>
<feature type="binding site" evidence="14">
    <location>
        <position position="1214"/>
    </location>
    <ligand>
        <name>ATP</name>
        <dbReference type="ChEBI" id="CHEBI:30616"/>
    </ligand>
</feature>
<protein>
    <recommendedName>
        <fullName evidence="16">Phospholipid-transporting ATPase</fullName>
        <ecNumber evidence="16">7.6.2.1</ecNumber>
    </recommendedName>
</protein>
<dbReference type="PANTHER" id="PTHR24092:SF174">
    <property type="entry name" value="PHOSPHOLIPID-TRANSPORTING ATPASE DNF3-RELATED"/>
    <property type="match status" value="1"/>
</dbReference>
<evidence type="ECO:0000256" key="9">
    <source>
        <dbReference type="ARBA" id="ARBA00022989"/>
    </source>
</evidence>
<dbReference type="InterPro" id="IPR006539">
    <property type="entry name" value="P-type_ATPase_IV"/>
</dbReference>
<evidence type="ECO:0000256" key="3">
    <source>
        <dbReference type="ARBA" id="ARBA00022692"/>
    </source>
</evidence>
<keyword evidence="3 16" id="KW-0812">Transmembrane</keyword>
<dbReference type="EC" id="7.6.2.1" evidence="16"/>
<feature type="transmembrane region" description="Helical" evidence="16">
    <location>
        <begin position="647"/>
        <end position="670"/>
    </location>
</feature>
<dbReference type="SFLD" id="SFLDS00003">
    <property type="entry name" value="Haloacid_Dehalogenase"/>
    <property type="match status" value="1"/>
</dbReference>
<keyword evidence="8 16" id="KW-1278">Translocase</keyword>
<dbReference type="SFLD" id="SFLDF00027">
    <property type="entry name" value="p-type_atpase"/>
    <property type="match status" value="1"/>
</dbReference>
<dbReference type="InterPro" id="IPR032631">
    <property type="entry name" value="P-type_ATPase_N"/>
</dbReference>
<evidence type="ECO:0000256" key="10">
    <source>
        <dbReference type="ARBA" id="ARBA00023136"/>
    </source>
</evidence>
<keyword evidence="4 15" id="KW-0479">Metal-binding</keyword>
<feature type="region of interest" description="Disordered" evidence="17">
    <location>
        <begin position="764"/>
        <end position="788"/>
    </location>
</feature>
<proteinExistence type="inferred from homology"/>
<reference evidence="20 21" key="1">
    <citation type="journal article" date="2007" name="Nat. Biotechnol.">
        <title>Genome sequence of the lignocellulose-bioconverting and xylose-fermenting yeast Pichia stipitis.</title>
        <authorList>
            <person name="Jeffries T.W."/>
            <person name="Grigoriev I.V."/>
            <person name="Grimwood J."/>
            <person name="Laplaza J.M."/>
            <person name="Aerts A."/>
            <person name="Salamov A."/>
            <person name="Schmutz J."/>
            <person name="Lindquist E."/>
            <person name="Dehal P."/>
            <person name="Shapiro H."/>
            <person name="Jin Y.S."/>
            <person name="Passoth V."/>
            <person name="Richardson P.M."/>
        </authorList>
    </citation>
    <scope>NUCLEOTIDE SEQUENCE [LARGE SCALE GENOMIC DNA]</scope>
    <source>
        <strain evidence="21">ATCC 58785 / CBS 6054 / NBRC 10063 / NRRL Y-11545</strain>
    </source>
</reference>
<dbReference type="GO" id="GO:0016887">
    <property type="term" value="F:ATP hydrolysis activity"/>
    <property type="evidence" value="ECO:0007669"/>
    <property type="project" value="InterPro"/>
</dbReference>
<feature type="transmembrane region" description="Helical" evidence="16">
    <location>
        <begin position="1420"/>
        <end position="1440"/>
    </location>
</feature>
<evidence type="ECO:0000256" key="1">
    <source>
        <dbReference type="ARBA" id="ARBA00004141"/>
    </source>
</evidence>
<evidence type="ECO:0000256" key="14">
    <source>
        <dbReference type="PIRSR" id="PIRSR606539-2"/>
    </source>
</evidence>
<dbReference type="Pfam" id="PF00702">
    <property type="entry name" value="Hydrolase"/>
    <property type="match status" value="1"/>
</dbReference>
<evidence type="ECO:0000313" key="21">
    <source>
        <dbReference type="Proteomes" id="UP000002258"/>
    </source>
</evidence>
<feature type="transmembrane region" description="Helical" evidence="16">
    <location>
        <begin position="1576"/>
        <end position="1596"/>
    </location>
</feature>
<evidence type="ECO:0000256" key="5">
    <source>
        <dbReference type="ARBA" id="ARBA00022741"/>
    </source>
</evidence>
<dbReference type="PROSITE" id="PS00154">
    <property type="entry name" value="ATPASE_E1_E2"/>
    <property type="match status" value="1"/>
</dbReference>
<dbReference type="GO" id="GO:0070867">
    <property type="term" value="C:mating projection tip membrane"/>
    <property type="evidence" value="ECO:0007669"/>
    <property type="project" value="EnsemblFungi"/>
</dbReference>
<dbReference type="RefSeq" id="XP_001384106.2">
    <property type="nucleotide sequence ID" value="XM_001384069.1"/>
</dbReference>
<feature type="binding site" evidence="15">
    <location>
        <position position="720"/>
    </location>
    <ligand>
        <name>Mg(2+)</name>
        <dbReference type="ChEBI" id="CHEBI:18420"/>
    </ligand>
</feature>
<dbReference type="GO" id="GO:0140345">
    <property type="term" value="F:phosphatidylcholine flippase activity"/>
    <property type="evidence" value="ECO:0007669"/>
    <property type="project" value="EnsemblFungi"/>
</dbReference>
<feature type="region of interest" description="Disordered" evidence="17">
    <location>
        <begin position="1673"/>
        <end position="1694"/>
    </location>
</feature>
<dbReference type="GO" id="GO:1990531">
    <property type="term" value="C:phospholipid-translocating ATPase complex"/>
    <property type="evidence" value="ECO:0007669"/>
    <property type="project" value="EnsemblFungi"/>
</dbReference>
<feature type="binding site" evidence="14">
    <location>
        <position position="718"/>
    </location>
    <ligand>
        <name>ATP</name>
        <dbReference type="ChEBI" id="CHEBI:30616"/>
    </ligand>
</feature>
<feature type="binding site" evidence="14">
    <location>
        <position position="1333"/>
    </location>
    <ligand>
        <name>ATP</name>
        <dbReference type="ChEBI" id="CHEBI:30616"/>
    </ligand>
</feature>